<keyword evidence="4" id="KW-0378">Hydrolase</keyword>
<keyword evidence="3" id="KW-0479">Metal-binding</keyword>
<comment type="similarity">
    <text evidence="2">Belongs to the metallo-beta-lactamase superfamily.</text>
</comment>
<dbReference type="GeneID" id="93571507"/>
<dbReference type="Proteomes" id="UP000184499">
    <property type="component" value="Unassembled WGS sequence"/>
</dbReference>
<accession>A0A1L9U3G3</accession>
<dbReference type="OMA" id="TCKVHLI"/>
<name>A0A1L9U3G3_ASPBC</name>
<proteinExistence type="inferred from homology"/>
<evidence type="ECO:0000256" key="5">
    <source>
        <dbReference type="ARBA" id="ARBA00022833"/>
    </source>
</evidence>
<feature type="domain" description="Metallo-beta-lactamase" evidence="6">
    <location>
        <begin position="35"/>
        <end position="269"/>
    </location>
</feature>
<evidence type="ECO:0000256" key="2">
    <source>
        <dbReference type="ARBA" id="ARBA00007749"/>
    </source>
</evidence>
<dbReference type="GO" id="GO:0016787">
    <property type="term" value="F:hydrolase activity"/>
    <property type="evidence" value="ECO:0007669"/>
    <property type="project" value="UniProtKB-KW"/>
</dbReference>
<keyword evidence="5" id="KW-0862">Zinc</keyword>
<dbReference type="STRING" id="767769.A0A1L9U3G3"/>
<evidence type="ECO:0000256" key="3">
    <source>
        <dbReference type="ARBA" id="ARBA00022723"/>
    </source>
</evidence>
<reference evidence="8" key="1">
    <citation type="journal article" date="2017" name="Genome Biol.">
        <title>Comparative genomics reveals high biological diversity and specific adaptations in the industrially and medically important fungal genus Aspergillus.</title>
        <authorList>
            <person name="de Vries R.P."/>
            <person name="Riley R."/>
            <person name="Wiebenga A."/>
            <person name="Aguilar-Osorio G."/>
            <person name="Amillis S."/>
            <person name="Uchima C.A."/>
            <person name="Anderluh G."/>
            <person name="Asadollahi M."/>
            <person name="Askin M."/>
            <person name="Barry K."/>
            <person name="Battaglia E."/>
            <person name="Bayram O."/>
            <person name="Benocci T."/>
            <person name="Braus-Stromeyer S.A."/>
            <person name="Caldana C."/>
            <person name="Canovas D."/>
            <person name="Cerqueira G.C."/>
            <person name="Chen F."/>
            <person name="Chen W."/>
            <person name="Choi C."/>
            <person name="Clum A."/>
            <person name="Dos Santos R.A."/>
            <person name="Damasio A.R."/>
            <person name="Diallinas G."/>
            <person name="Emri T."/>
            <person name="Fekete E."/>
            <person name="Flipphi M."/>
            <person name="Freyberg S."/>
            <person name="Gallo A."/>
            <person name="Gournas C."/>
            <person name="Habgood R."/>
            <person name="Hainaut M."/>
            <person name="Harispe M.L."/>
            <person name="Henrissat B."/>
            <person name="Hilden K.S."/>
            <person name="Hope R."/>
            <person name="Hossain A."/>
            <person name="Karabika E."/>
            <person name="Karaffa L."/>
            <person name="Karanyi Z."/>
            <person name="Krasevec N."/>
            <person name="Kuo A."/>
            <person name="Kusch H."/>
            <person name="LaButti K."/>
            <person name="Lagendijk E.L."/>
            <person name="Lapidus A."/>
            <person name="Levasseur A."/>
            <person name="Lindquist E."/>
            <person name="Lipzen A."/>
            <person name="Logrieco A.F."/>
            <person name="MacCabe A."/>
            <person name="Maekelae M.R."/>
            <person name="Malavazi I."/>
            <person name="Melin P."/>
            <person name="Meyer V."/>
            <person name="Mielnichuk N."/>
            <person name="Miskei M."/>
            <person name="Molnar A.P."/>
            <person name="Mule G."/>
            <person name="Ngan C.Y."/>
            <person name="Orejas M."/>
            <person name="Orosz E."/>
            <person name="Ouedraogo J.P."/>
            <person name="Overkamp K.M."/>
            <person name="Park H.-S."/>
            <person name="Perrone G."/>
            <person name="Piumi F."/>
            <person name="Punt P.J."/>
            <person name="Ram A.F."/>
            <person name="Ramon A."/>
            <person name="Rauscher S."/>
            <person name="Record E."/>
            <person name="Riano-Pachon D.M."/>
            <person name="Robert V."/>
            <person name="Roehrig J."/>
            <person name="Ruller R."/>
            <person name="Salamov A."/>
            <person name="Salih N.S."/>
            <person name="Samson R.A."/>
            <person name="Sandor E."/>
            <person name="Sanguinetti M."/>
            <person name="Schuetze T."/>
            <person name="Sepcic K."/>
            <person name="Shelest E."/>
            <person name="Sherlock G."/>
            <person name="Sophianopoulou V."/>
            <person name="Squina F.M."/>
            <person name="Sun H."/>
            <person name="Susca A."/>
            <person name="Todd R.B."/>
            <person name="Tsang A."/>
            <person name="Unkles S.E."/>
            <person name="van de Wiele N."/>
            <person name="van Rossen-Uffink D."/>
            <person name="Oliveira J.V."/>
            <person name="Vesth T.C."/>
            <person name="Visser J."/>
            <person name="Yu J.-H."/>
            <person name="Zhou M."/>
            <person name="Andersen M.R."/>
            <person name="Archer D.B."/>
            <person name="Baker S.E."/>
            <person name="Benoit I."/>
            <person name="Brakhage A.A."/>
            <person name="Braus G.H."/>
            <person name="Fischer R."/>
            <person name="Frisvad J.C."/>
            <person name="Goldman G.H."/>
            <person name="Houbraken J."/>
            <person name="Oakley B."/>
            <person name="Pocsi I."/>
            <person name="Scazzocchio C."/>
            <person name="Seiboth B."/>
            <person name="vanKuyk P.A."/>
            <person name="Wortman J."/>
            <person name="Dyer P.S."/>
            <person name="Grigoriev I.V."/>
        </authorList>
    </citation>
    <scope>NUCLEOTIDE SEQUENCE [LARGE SCALE GENOMIC DNA]</scope>
    <source>
        <strain evidence="8">CBS 101740 / IMI 381727 / IBT 21946</strain>
    </source>
</reference>
<organism evidence="7 8">
    <name type="scientific">Aspergillus brasiliensis (strain CBS 101740 / IMI 381727 / IBT 21946)</name>
    <dbReference type="NCBI Taxonomy" id="767769"/>
    <lineage>
        <taxon>Eukaryota</taxon>
        <taxon>Fungi</taxon>
        <taxon>Dikarya</taxon>
        <taxon>Ascomycota</taxon>
        <taxon>Pezizomycotina</taxon>
        <taxon>Eurotiomycetes</taxon>
        <taxon>Eurotiomycetidae</taxon>
        <taxon>Eurotiales</taxon>
        <taxon>Aspergillaceae</taxon>
        <taxon>Aspergillus</taxon>
        <taxon>Aspergillus subgen. Circumdati</taxon>
    </lineage>
</organism>
<dbReference type="AlphaFoldDB" id="A0A1L9U3G3"/>
<dbReference type="SMART" id="SM00849">
    <property type="entry name" value="Lactamase_B"/>
    <property type="match status" value="1"/>
</dbReference>
<evidence type="ECO:0000313" key="7">
    <source>
        <dbReference type="EMBL" id="OJJ66093.1"/>
    </source>
</evidence>
<sequence>MVPTVHVYVLPTGYLELPDTLIFAGGDPKLKHTSPDYSFLICHPAGKKVLFDLGLRKDWENYPALIVKSLSMIEPFVPEDIVGLLSHGDVKAEDIDMVILSHLHFDHTGDVTRFPHAEILVGPGGKDAASPGYPFDKGSSFDSAVLQHPRFSEIQYEVLTAKDSLPEGCPFDKGFDVFGDGSLIVVDAPGHMPGHQMAIARTHDQEWVVMGGDCCHHRDLLEDPRKDISLTPGPGLPTGFHSEPQVARRTIGKTRELHEMPEVLVVLAHDAKLEGVLPVYPEEVNGWRAKGLKTRVRQDLLTMEEVKNTYWPTLNAQFQGAADGTGTSV</sequence>
<dbReference type="GO" id="GO:0046872">
    <property type="term" value="F:metal ion binding"/>
    <property type="evidence" value="ECO:0007669"/>
    <property type="project" value="UniProtKB-KW"/>
</dbReference>
<dbReference type="InterPro" id="IPR051013">
    <property type="entry name" value="MBL_superfamily_lactonases"/>
</dbReference>
<dbReference type="RefSeq" id="XP_067473343.1">
    <property type="nucleotide sequence ID" value="XM_067619019.1"/>
</dbReference>
<dbReference type="PANTHER" id="PTHR42978:SF2">
    <property type="entry name" value="102 KBASES UNSTABLE REGION: FROM 1 TO 119443"/>
    <property type="match status" value="1"/>
</dbReference>
<dbReference type="PANTHER" id="PTHR42978">
    <property type="entry name" value="QUORUM-QUENCHING LACTONASE YTNP-RELATED-RELATED"/>
    <property type="match status" value="1"/>
</dbReference>
<evidence type="ECO:0000313" key="8">
    <source>
        <dbReference type="Proteomes" id="UP000184499"/>
    </source>
</evidence>
<dbReference type="InterPro" id="IPR036866">
    <property type="entry name" value="RibonucZ/Hydroxyglut_hydro"/>
</dbReference>
<dbReference type="Gene3D" id="3.60.15.10">
    <property type="entry name" value="Ribonuclease Z/Hydroxyacylglutathione hydrolase-like"/>
    <property type="match status" value="1"/>
</dbReference>
<comment type="cofactor">
    <cofactor evidence="1">
        <name>Zn(2+)</name>
        <dbReference type="ChEBI" id="CHEBI:29105"/>
    </cofactor>
</comment>
<keyword evidence="8" id="KW-1185">Reference proteome</keyword>
<protein>
    <recommendedName>
        <fullName evidence="6">Metallo-beta-lactamase domain-containing protein</fullName>
    </recommendedName>
</protein>
<dbReference type="InterPro" id="IPR001279">
    <property type="entry name" value="Metallo-B-lactamas"/>
</dbReference>
<dbReference type="CDD" id="cd07730">
    <property type="entry name" value="metallo-hydrolase-like_MBL-fold"/>
    <property type="match status" value="1"/>
</dbReference>
<evidence type="ECO:0000259" key="6">
    <source>
        <dbReference type="SMART" id="SM00849"/>
    </source>
</evidence>
<evidence type="ECO:0000256" key="4">
    <source>
        <dbReference type="ARBA" id="ARBA00022801"/>
    </source>
</evidence>
<gene>
    <name evidence="7" type="ORF">ASPBRDRAFT_138723</name>
</gene>
<dbReference type="EMBL" id="KV878701">
    <property type="protein sequence ID" value="OJJ66093.1"/>
    <property type="molecule type" value="Genomic_DNA"/>
</dbReference>
<dbReference type="VEuPathDB" id="FungiDB:ASPBRDRAFT_138723"/>
<dbReference type="SUPFAM" id="SSF56281">
    <property type="entry name" value="Metallo-hydrolase/oxidoreductase"/>
    <property type="match status" value="1"/>
</dbReference>
<dbReference type="Pfam" id="PF00753">
    <property type="entry name" value="Lactamase_B"/>
    <property type="match status" value="1"/>
</dbReference>
<dbReference type="OrthoDB" id="10250730at2759"/>
<evidence type="ECO:0000256" key="1">
    <source>
        <dbReference type="ARBA" id="ARBA00001947"/>
    </source>
</evidence>